<dbReference type="EMBL" id="KZ084141">
    <property type="protein sequence ID" value="OSC98168.1"/>
    <property type="molecule type" value="Genomic_DNA"/>
</dbReference>
<evidence type="ECO:0000313" key="2">
    <source>
        <dbReference type="EMBL" id="OSC98168.1"/>
    </source>
</evidence>
<evidence type="ECO:0000256" key="1">
    <source>
        <dbReference type="SAM" id="MobiDB-lite"/>
    </source>
</evidence>
<proteinExistence type="predicted"/>
<feature type="region of interest" description="Disordered" evidence="1">
    <location>
        <begin position="56"/>
        <end position="85"/>
    </location>
</feature>
<organism evidence="2 3">
    <name type="scientific">Trametes coccinea (strain BRFM310)</name>
    <name type="common">Pycnoporus coccineus</name>
    <dbReference type="NCBI Taxonomy" id="1353009"/>
    <lineage>
        <taxon>Eukaryota</taxon>
        <taxon>Fungi</taxon>
        <taxon>Dikarya</taxon>
        <taxon>Basidiomycota</taxon>
        <taxon>Agaricomycotina</taxon>
        <taxon>Agaricomycetes</taxon>
        <taxon>Polyporales</taxon>
        <taxon>Polyporaceae</taxon>
        <taxon>Trametes</taxon>
    </lineage>
</organism>
<accession>A0A1Y2IAJ8</accession>
<gene>
    <name evidence="2" type="ORF">PYCCODRAFT_1021780</name>
</gene>
<dbReference type="Proteomes" id="UP000193067">
    <property type="component" value="Unassembled WGS sequence"/>
</dbReference>
<sequence length="170" mass="18714">MTSLTSSNSLARLLNVSQISPPNNVQHQARTRMHARSHSRGFSLILSTRVLVPHTRTAHPGPDLPPFPLERPMTDDRRHPACPGTVKYVHTRPPRVSQAAQLASDRHPQKRARRFGARTQGSPTRRRSGAFSLCPGTYLPACGASVFSRVPTQEAVKAGPTFPRLVSPIY</sequence>
<reference evidence="2 3" key="1">
    <citation type="journal article" date="2015" name="Biotechnol. Biofuels">
        <title>Enhanced degradation of softwood versus hardwood by the white-rot fungus Pycnoporus coccineus.</title>
        <authorList>
            <person name="Couturier M."/>
            <person name="Navarro D."/>
            <person name="Chevret D."/>
            <person name="Henrissat B."/>
            <person name="Piumi F."/>
            <person name="Ruiz-Duenas F.J."/>
            <person name="Martinez A.T."/>
            <person name="Grigoriev I.V."/>
            <person name="Riley R."/>
            <person name="Lipzen A."/>
            <person name="Berrin J.G."/>
            <person name="Master E.R."/>
            <person name="Rosso M.N."/>
        </authorList>
    </citation>
    <scope>NUCLEOTIDE SEQUENCE [LARGE SCALE GENOMIC DNA]</scope>
    <source>
        <strain evidence="2 3">BRFM310</strain>
    </source>
</reference>
<evidence type="ECO:0000313" key="3">
    <source>
        <dbReference type="Proteomes" id="UP000193067"/>
    </source>
</evidence>
<feature type="region of interest" description="Disordered" evidence="1">
    <location>
        <begin position="99"/>
        <end position="128"/>
    </location>
</feature>
<dbReference type="AlphaFoldDB" id="A0A1Y2IAJ8"/>
<name>A0A1Y2IAJ8_TRAC3</name>
<keyword evidence="3" id="KW-1185">Reference proteome</keyword>
<protein>
    <submittedName>
        <fullName evidence="2">Uncharacterized protein</fullName>
    </submittedName>
</protein>